<comment type="caution">
    <text evidence="2">The sequence shown here is derived from an EMBL/GenBank/DDBJ whole genome shotgun (WGS) entry which is preliminary data.</text>
</comment>
<evidence type="ECO:0000256" key="1">
    <source>
        <dbReference type="ARBA" id="ARBA00005254"/>
    </source>
</evidence>
<comment type="similarity">
    <text evidence="1">Belongs to the enoyl-CoA hydratase/isomerase family.</text>
</comment>
<dbReference type="InParanoid" id="A0A212F5Z0"/>
<dbReference type="KEGG" id="dpl:KGM_213463"/>
<dbReference type="InterPro" id="IPR029045">
    <property type="entry name" value="ClpP/crotonase-like_dom_sf"/>
</dbReference>
<dbReference type="InterPro" id="IPR001753">
    <property type="entry name" value="Enoyl-CoA_hydra/iso"/>
</dbReference>
<name>A0A212F5Z0_DANPL</name>
<keyword evidence="3" id="KW-1185">Reference proteome</keyword>
<dbReference type="FunCoup" id="A0A212F5Z0">
    <property type="interactions" value="2"/>
</dbReference>
<dbReference type="SUPFAM" id="SSF52096">
    <property type="entry name" value="ClpP/crotonase"/>
    <property type="match status" value="1"/>
</dbReference>
<evidence type="ECO:0000313" key="2">
    <source>
        <dbReference type="EMBL" id="OWR49155.1"/>
    </source>
</evidence>
<dbReference type="STRING" id="278856.A0A212F5Z0"/>
<gene>
    <name evidence="2" type="ORF">KGM_213463</name>
</gene>
<accession>A0A212F5Z0</accession>
<sequence length="297" mass="32401">MASLVRKLFSVTTVSFRRTNIRLVSSKSDAQKKEEEQKVPKEELEDQIKKNIVVEKFGGITTLNIDRQKSRNSLDEATLREMSEAINAFDKDTDAKVLVFNGEGGSFCSGFDLDEVGEKGYQNFIDAGSRLLRRPLCDKPTIAAVTGYAVGEGFELALACDLRIIEDTAVLGCLGRRFGAPQSLYGGRRLTSLIGLSRALDLLITGRPISGTEAHALGLSSLGEAAIKLAKSLTKFPQNALIMDKLAAVNSQLNPNSEESMRDEAVMNSLLGSALEDLNEGIKKFKGDVTLHHNEYD</sequence>
<dbReference type="EMBL" id="AGBW02010110">
    <property type="protein sequence ID" value="OWR49155.1"/>
    <property type="molecule type" value="Genomic_DNA"/>
</dbReference>
<dbReference type="Proteomes" id="UP000007151">
    <property type="component" value="Unassembled WGS sequence"/>
</dbReference>
<dbReference type="PANTHER" id="PTHR43802">
    <property type="entry name" value="ENOYL-COA HYDRATASE"/>
    <property type="match status" value="1"/>
</dbReference>
<proteinExistence type="inferred from homology"/>
<dbReference type="Pfam" id="PF00378">
    <property type="entry name" value="ECH_1"/>
    <property type="match status" value="1"/>
</dbReference>
<dbReference type="AlphaFoldDB" id="A0A212F5Z0"/>
<dbReference type="PANTHER" id="PTHR43802:SF1">
    <property type="entry name" value="IP11341P-RELATED"/>
    <property type="match status" value="1"/>
</dbReference>
<dbReference type="eggNOG" id="KOG1680">
    <property type="taxonomic scope" value="Eukaryota"/>
</dbReference>
<dbReference type="CDD" id="cd06558">
    <property type="entry name" value="crotonase-like"/>
    <property type="match status" value="1"/>
</dbReference>
<organism evidence="2 3">
    <name type="scientific">Danaus plexippus plexippus</name>
    <dbReference type="NCBI Taxonomy" id="278856"/>
    <lineage>
        <taxon>Eukaryota</taxon>
        <taxon>Metazoa</taxon>
        <taxon>Ecdysozoa</taxon>
        <taxon>Arthropoda</taxon>
        <taxon>Hexapoda</taxon>
        <taxon>Insecta</taxon>
        <taxon>Pterygota</taxon>
        <taxon>Neoptera</taxon>
        <taxon>Endopterygota</taxon>
        <taxon>Lepidoptera</taxon>
        <taxon>Glossata</taxon>
        <taxon>Ditrysia</taxon>
        <taxon>Papilionoidea</taxon>
        <taxon>Nymphalidae</taxon>
        <taxon>Danainae</taxon>
        <taxon>Danaini</taxon>
        <taxon>Danaina</taxon>
        <taxon>Danaus</taxon>
        <taxon>Danaus</taxon>
    </lineage>
</organism>
<reference evidence="2 3" key="1">
    <citation type="journal article" date="2011" name="Cell">
        <title>The monarch butterfly genome yields insights into long-distance migration.</title>
        <authorList>
            <person name="Zhan S."/>
            <person name="Merlin C."/>
            <person name="Boore J.L."/>
            <person name="Reppert S.M."/>
        </authorList>
    </citation>
    <scope>NUCLEOTIDE SEQUENCE [LARGE SCALE GENOMIC DNA]</scope>
    <source>
        <strain evidence="2">F-2</strain>
    </source>
</reference>
<evidence type="ECO:0000313" key="3">
    <source>
        <dbReference type="Proteomes" id="UP000007151"/>
    </source>
</evidence>
<dbReference type="Gene3D" id="3.90.226.10">
    <property type="entry name" value="2-enoyl-CoA Hydratase, Chain A, domain 1"/>
    <property type="match status" value="1"/>
</dbReference>
<protein>
    <submittedName>
        <fullName evidence="2">Enoyl-CoA hydratase</fullName>
    </submittedName>
</protein>